<dbReference type="Pfam" id="PF00083">
    <property type="entry name" value="Sugar_tr"/>
    <property type="match status" value="1"/>
</dbReference>
<feature type="transmembrane region" description="Helical" evidence="10">
    <location>
        <begin position="310"/>
        <end position="329"/>
    </location>
</feature>
<feature type="compositionally biased region" description="Basic and acidic residues" evidence="9">
    <location>
        <begin position="10"/>
        <end position="27"/>
    </location>
</feature>
<evidence type="ECO:0000259" key="11">
    <source>
        <dbReference type="PROSITE" id="PS50850"/>
    </source>
</evidence>
<evidence type="ECO:0000256" key="9">
    <source>
        <dbReference type="SAM" id="MobiDB-lite"/>
    </source>
</evidence>
<feature type="transmembrane region" description="Helical" evidence="10">
    <location>
        <begin position="102"/>
        <end position="122"/>
    </location>
</feature>
<feature type="transmembrane region" description="Helical" evidence="10">
    <location>
        <begin position="269"/>
        <end position="290"/>
    </location>
</feature>
<evidence type="ECO:0000256" key="4">
    <source>
        <dbReference type="ARBA" id="ARBA00022692"/>
    </source>
</evidence>
<keyword evidence="13" id="KW-1185">Reference proteome</keyword>
<dbReference type="InterPro" id="IPR005829">
    <property type="entry name" value="Sugar_transporter_CS"/>
</dbReference>
<protein>
    <submittedName>
        <fullName evidence="12">Sugar porter family MFS transporter</fullName>
    </submittedName>
</protein>
<evidence type="ECO:0000256" key="7">
    <source>
        <dbReference type="RuleBase" id="RU003346"/>
    </source>
</evidence>
<dbReference type="GO" id="GO:0022857">
    <property type="term" value="F:transmembrane transporter activity"/>
    <property type="evidence" value="ECO:0007669"/>
    <property type="project" value="InterPro"/>
</dbReference>
<keyword evidence="8" id="KW-0175">Coiled coil</keyword>
<dbReference type="RefSeq" id="WP_168094417.1">
    <property type="nucleotide sequence ID" value="NZ_JAATER010000251.1"/>
</dbReference>
<keyword evidence="3 7" id="KW-0813">Transport</keyword>
<name>A0A9X2LHV8_9ACTN</name>
<reference evidence="12" key="1">
    <citation type="submission" date="2022-06" db="EMBL/GenBank/DDBJ databases">
        <title>WGS of actinobacteria.</title>
        <authorList>
            <person name="Thawai C."/>
        </authorList>
    </citation>
    <scope>NUCLEOTIDE SEQUENCE</scope>
    <source>
        <strain evidence="12">AA8</strain>
    </source>
</reference>
<dbReference type="SUPFAM" id="SSF103473">
    <property type="entry name" value="MFS general substrate transporter"/>
    <property type="match status" value="1"/>
</dbReference>
<evidence type="ECO:0000313" key="12">
    <source>
        <dbReference type="EMBL" id="MCQ8771234.1"/>
    </source>
</evidence>
<dbReference type="AlphaFoldDB" id="A0A9X2LHV8"/>
<feature type="coiled-coil region" evidence="8">
    <location>
        <begin position="223"/>
        <end position="250"/>
    </location>
</feature>
<comment type="caution">
    <text evidence="12">The sequence shown here is derived from an EMBL/GenBank/DDBJ whole genome shotgun (WGS) entry which is preliminary data.</text>
</comment>
<dbReference type="PROSITE" id="PS00217">
    <property type="entry name" value="SUGAR_TRANSPORT_2"/>
    <property type="match status" value="1"/>
</dbReference>
<feature type="transmembrane region" description="Helical" evidence="10">
    <location>
        <begin position="191"/>
        <end position="210"/>
    </location>
</feature>
<evidence type="ECO:0000256" key="5">
    <source>
        <dbReference type="ARBA" id="ARBA00022989"/>
    </source>
</evidence>
<dbReference type="NCBIfam" id="TIGR00879">
    <property type="entry name" value="SP"/>
    <property type="match status" value="1"/>
</dbReference>
<dbReference type="InterPro" id="IPR036259">
    <property type="entry name" value="MFS_trans_sf"/>
</dbReference>
<dbReference type="InterPro" id="IPR020846">
    <property type="entry name" value="MFS_dom"/>
</dbReference>
<feature type="transmembrane region" description="Helical" evidence="10">
    <location>
        <begin position="362"/>
        <end position="385"/>
    </location>
</feature>
<evidence type="ECO:0000256" key="8">
    <source>
        <dbReference type="SAM" id="Coils"/>
    </source>
</evidence>
<evidence type="ECO:0000313" key="13">
    <source>
        <dbReference type="Proteomes" id="UP001142374"/>
    </source>
</evidence>
<keyword evidence="6 10" id="KW-0472">Membrane</keyword>
<feature type="transmembrane region" description="Helical" evidence="10">
    <location>
        <begin position="128"/>
        <end position="149"/>
    </location>
</feature>
<dbReference type="Proteomes" id="UP001142374">
    <property type="component" value="Unassembled WGS sequence"/>
</dbReference>
<feature type="transmembrane region" description="Helical" evidence="10">
    <location>
        <begin position="75"/>
        <end position="95"/>
    </location>
</feature>
<evidence type="ECO:0000256" key="3">
    <source>
        <dbReference type="ARBA" id="ARBA00022448"/>
    </source>
</evidence>
<comment type="similarity">
    <text evidence="2 7">Belongs to the major facilitator superfamily. Sugar transporter (TC 2.A.1.1) family.</text>
</comment>
<keyword evidence="5 10" id="KW-1133">Transmembrane helix</keyword>
<dbReference type="InterPro" id="IPR050814">
    <property type="entry name" value="Myo-inositol_Transporter"/>
</dbReference>
<accession>A0A9X2LHV8</accession>
<gene>
    <name evidence="12" type="ORF">NQU55_15885</name>
</gene>
<feature type="domain" description="Major facilitator superfamily (MFS) profile" evidence="11">
    <location>
        <begin position="37"/>
        <end position="451"/>
    </location>
</feature>
<comment type="subcellular location">
    <subcellularLocation>
        <location evidence="1">Cell membrane</location>
        <topology evidence="1">Multi-pass membrane protein</topology>
    </subcellularLocation>
</comment>
<organism evidence="12 13">
    <name type="scientific">Streptomyces telluris</name>
    <dbReference type="NCBI Taxonomy" id="2720021"/>
    <lineage>
        <taxon>Bacteria</taxon>
        <taxon>Bacillati</taxon>
        <taxon>Actinomycetota</taxon>
        <taxon>Actinomycetes</taxon>
        <taxon>Kitasatosporales</taxon>
        <taxon>Streptomycetaceae</taxon>
        <taxon>Streptomyces</taxon>
    </lineage>
</organism>
<evidence type="ECO:0000256" key="2">
    <source>
        <dbReference type="ARBA" id="ARBA00010992"/>
    </source>
</evidence>
<dbReference type="PANTHER" id="PTHR48020:SF12">
    <property type="entry name" value="PROTON MYO-INOSITOL COTRANSPORTER"/>
    <property type="match status" value="1"/>
</dbReference>
<dbReference type="Gene3D" id="1.20.1250.20">
    <property type="entry name" value="MFS general substrate transporter like domains"/>
    <property type="match status" value="1"/>
</dbReference>
<feature type="transmembrane region" description="Helical" evidence="10">
    <location>
        <begin position="423"/>
        <end position="444"/>
    </location>
</feature>
<proteinExistence type="inferred from homology"/>
<feature type="transmembrane region" description="Helical" evidence="10">
    <location>
        <begin position="336"/>
        <end position="356"/>
    </location>
</feature>
<dbReference type="PANTHER" id="PTHR48020">
    <property type="entry name" value="PROTON MYO-INOSITOL COTRANSPORTER"/>
    <property type="match status" value="1"/>
</dbReference>
<sequence>MTEAHPASRTGDHADDRGDGRAGGRAGEKTPRLVHFVAVLGGLSGILYGYDAGAISGALKPLTTRFGLDSTEQGLVTGLMLLGALPAIVGGALAARRWDRRHLLILAGGVFVAGSVGCGVAQDVVVLMVSRFVLGFAVGLANMFGLIYLSELAPGRLRGRITALYQLSVNVGILLAYAVGDALSAAGAWEWMLGLGALPAVVFLAGMLVSPPGPRWLMLRGREAEARRVLRRLRADARSADEEVAEIRAGLAGRHAGLRELLSGGYRPALGITLVLTFFQVFTGINAVVYYAPVIFSHVAGGGSAGAGTVANYCVGTALVLSTAVSLPFVERLGRVRMLTVSLAAQAPPMVVLAAFPDVGPLAVACVFAYTLAFGFGLGPVFWLYCPEVLPLRARAVGMGVVTFAQYLLNFVFSLVFPDVLEAVGSSVFAVFAALSVVAAWYVARWVPETAGRSLEEIERYWRHRGAAGEDGGGDGGIRADGDCGGGGECGECSGCGECKGCEGRAGAR</sequence>
<dbReference type="PROSITE" id="PS50850">
    <property type="entry name" value="MFS"/>
    <property type="match status" value="1"/>
</dbReference>
<dbReference type="EMBL" id="JANIID010000013">
    <property type="protein sequence ID" value="MCQ8771234.1"/>
    <property type="molecule type" value="Genomic_DNA"/>
</dbReference>
<feature type="region of interest" description="Disordered" evidence="9">
    <location>
        <begin position="1"/>
        <end position="27"/>
    </location>
</feature>
<evidence type="ECO:0000256" key="6">
    <source>
        <dbReference type="ARBA" id="ARBA00023136"/>
    </source>
</evidence>
<keyword evidence="4 10" id="KW-0812">Transmembrane</keyword>
<feature type="transmembrane region" description="Helical" evidence="10">
    <location>
        <begin position="33"/>
        <end position="55"/>
    </location>
</feature>
<feature type="transmembrane region" description="Helical" evidence="10">
    <location>
        <begin position="397"/>
        <end position="417"/>
    </location>
</feature>
<dbReference type="InterPro" id="IPR005828">
    <property type="entry name" value="MFS_sugar_transport-like"/>
</dbReference>
<evidence type="ECO:0000256" key="10">
    <source>
        <dbReference type="SAM" id="Phobius"/>
    </source>
</evidence>
<dbReference type="PRINTS" id="PR00171">
    <property type="entry name" value="SUGRTRNSPORT"/>
</dbReference>
<dbReference type="GO" id="GO:0005886">
    <property type="term" value="C:plasma membrane"/>
    <property type="evidence" value="ECO:0007669"/>
    <property type="project" value="UniProtKB-SubCell"/>
</dbReference>
<evidence type="ECO:0000256" key="1">
    <source>
        <dbReference type="ARBA" id="ARBA00004651"/>
    </source>
</evidence>
<dbReference type="InterPro" id="IPR003663">
    <property type="entry name" value="Sugar/inositol_transpt"/>
</dbReference>